<feature type="region of interest" description="Disordered" evidence="1">
    <location>
        <begin position="757"/>
        <end position="780"/>
    </location>
</feature>
<organism evidence="2 3">
    <name type="scientific">Rotaria sordida</name>
    <dbReference type="NCBI Taxonomy" id="392033"/>
    <lineage>
        <taxon>Eukaryota</taxon>
        <taxon>Metazoa</taxon>
        <taxon>Spiralia</taxon>
        <taxon>Gnathifera</taxon>
        <taxon>Rotifera</taxon>
        <taxon>Eurotatoria</taxon>
        <taxon>Bdelloidea</taxon>
        <taxon>Philodinida</taxon>
        <taxon>Philodinidae</taxon>
        <taxon>Rotaria</taxon>
    </lineage>
</organism>
<dbReference type="EMBL" id="CAJNOU010002014">
    <property type="protein sequence ID" value="CAF1280644.1"/>
    <property type="molecule type" value="Genomic_DNA"/>
</dbReference>
<evidence type="ECO:0000313" key="3">
    <source>
        <dbReference type="Proteomes" id="UP000663889"/>
    </source>
</evidence>
<evidence type="ECO:0000313" key="2">
    <source>
        <dbReference type="EMBL" id="CAF1280644.1"/>
    </source>
</evidence>
<reference evidence="2" key="1">
    <citation type="submission" date="2021-02" db="EMBL/GenBank/DDBJ databases">
        <authorList>
            <person name="Nowell W R."/>
        </authorList>
    </citation>
    <scope>NUCLEOTIDE SEQUENCE</scope>
</reference>
<feature type="compositionally biased region" description="Polar residues" evidence="1">
    <location>
        <begin position="767"/>
        <end position="780"/>
    </location>
</feature>
<name>A0A815CI52_9BILA</name>
<protein>
    <recommendedName>
        <fullName evidence="4">CABIT domain-containing protein</fullName>
    </recommendedName>
</protein>
<dbReference type="AlphaFoldDB" id="A0A815CI52"/>
<proteinExistence type="predicted"/>
<feature type="compositionally biased region" description="Basic and acidic residues" evidence="1">
    <location>
        <begin position="600"/>
        <end position="618"/>
    </location>
</feature>
<dbReference type="Proteomes" id="UP000663889">
    <property type="component" value="Unassembled WGS sequence"/>
</dbReference>
<accession>A0A815CI52</accession>
<feature type="compositionally biased region" description="Low complexity" evidence="1">
    <location>
        <begin position="302"/>
        <end position="325"/>
    </location>
</feature>
<gene>
    <name evidence="2" type="ORF">SEV965_LOCUS25236</name>
</gene>
<feature type="compositionally biased region" description="Basic and acidic residues" evidence="1">
    <location>
        <begin position="757"/>
        <end position="766"/>
    </location>
</feature>
<comment type="caution">
    <text evidence="2">The sequence shown here is derived from an EMBL/GenBank/DDBJ whole genome shotgun (WGS) entry which is preliminary data.</text>
</comment>
<sequence length="780" mass="88865">MYTMLNHYSLSFPSRSDQSYTLKEFLRDIDTECDNPYKLPIIVNITSLNNYGRSIKGLLSKATSLLLIDMCQLDSILAEYHRPSDGRQPFHRSRSILTQRVPTKASTKFLRMKKLSKSLASLTAPNQVSNMSDDEILDNDHDNTYNQRTIIKALNEKRSSSIPLCRIPISYQSFFELLNENDQSIEPCHKLSDLIIIEQDPDDPEKYIEKWPHAFFLRSSCNAYTKKYTSEIFNSTKNYQNSKSTGTTNSSSCGSVTDLESQNNLIELNDNIKILQPGQILTILNVCYGFRRRISDKELKQQQHQQQQQQQQQQPTSPSSSYSSPATWMKEKSKIFFTKKRRQTPNIVNILHESVQSKSIPNTSGPCLKCQTQKGDHFYIFLHESGSFSPLNCQTDDSKLNTEINHPDISSVFQLNEILSNFRFPISVRLLDGLSSYDNINSRAILNRDESSPLTSTKLRLLMPYNENVVFACPLNLLSQKSQKPSSPCIVIPLSVNADIEIQPCTNMSDISKTEAFQKLIEPCFQLIKQYQTEISLINIPLQLTNKTNRRRQPLLKKRSQSDSNLDEVSKDKFLHSKKQPNIIFHSCDDTSSIVSSTYHNRDSVEADERNLSSDGKQRNSAGKISGYCGKVNKNQRRSSFNGYNSEDEIYEDVDKIYDYIRTGDITDDVERIKAKDQAASSSYTNIIIVPNSPSKGTDKQISPPIGSPGKIMKHRFLTQVNNPGTFNQSFETYQSRNDGCVDDDQARALFLAYKQRSKDDSKDFSNVKSTTPMKSMNKH</sequence>
<evidence type="ECO:0000256" key="1">
    <source>
        <dbReference type="SAM" id="MobiDB-lite"/>
    </source>
</evidence>
<feature type="region of interest" description="Disordered" evidence="1">
    <location>
        <begin position="599"/>
        <end position="631"/>
    </location>
</feature>
<feature type="region of interest" description="Disordered" evidence="1">
    <location>
        <begin position="298"/>
        <end position="327"/>
    </location>
</feature>
<evidence type="ECO:0008006" key="4">
    <source>
        <dbReference type="Google" id="ProtNLM"/>
    </source>
</evidence>